<feature type="transmembrane region" description="Helical" evidence="1">
    <location>
        <begin position="63"/>
        <end position="85"/>
    </location>
</feature>
<organism evidence="2 3">
    <name type="scientific">Pseudomonas mangrovi</name>
    <dbReference type="NCBI Taxonomy" id="2161748"/>
    <lineage>
        <taxon>Bacteria</taxon>
        <taxon>Pseudomonadati</taxon>
        <taxon>Pseudomonadota</taxon>
        <taxon>Gammaproteobacteria</taxon>
        <taxon>Pseudomonadales</taxon>
        <taxon>Pseudomonadaceae</taxon>
        <taxon>Pseudomonas</taxon>
    </lineage>
</organism>
<evidence type="ECO:0008006" key="4">
    <source>
        <dbReference type="Google" id="ProtNLM"/>
    </source>
</evidence>
<name>A0A2T5P501_9PSED</name>
<dbReference type="OrthoDB" id="346283at2"/>
<dbReference type="Proteomes" id="UP000244064">
    <property type="component" value="Unassembled WGS sequence"/>
</dbReference>
<evidence type="ECO:0000256" key="1">
    <source>
        <dbReference type="SAM" id="Phobius"/>
    </source>
</evidence>
<dbReference type="Pfam" id="PF16872">
    <property type="entry name" value="putAbiC"/>
    <property type="match status" value="1"/>
</dbReference>
<keyword evidence="1" id="KW-1133">Transmembrane helix</keyword>
<keyword evidence="1" id="KW-0472">Membrane</keyword>
<evidence type="ECO:0000313" key="3">
    <source>
        <dbReference type="Proteomes" id="UP000244064"/>
    </source>
</evidence>
<evidence type="ECO:0000313" key="2">
    <source>
        <dbReference type="EMBL" id="PTU72805.1"/>
    </source>
</evidence>
<keyword evidence="3" id="KW-1185">Reference proteome</keyword>
<gene>
    <name evidence="2" type="ORF">DBO85_18830</name>
</gene>
<dbReference type="AlphaFoldDB" id="A0A2T5P501"/>
<comment type="caution">
    <text evidence="2">The sequence shown here is derived from an EMBL/GenBank/DDBJ whole genome shotgun (WGS) entry which is preliminary data.</text>
</comment>
<feature type="transmembrane region" description="Helical" evidence="1">
    <location>
        <begin position="20"/>
        <end position="43"/>
    </location>
</feature>
<sequence length="329" mass="37846">MKCIVNFLTSPKTWRIFGEFLLFIMLFMLVIGAWVYFGNWIQLNVDGVEGLKDAETRGLFGDQFGAINALFSGMAFSALICTLLLQRKELSEARSTADHQRFESTFFQLLRLHNENSEKVKIIQKTGIEAFEALNEKLKSRDIDFTGFCALQKLSRPQIRQIKDDKKVTQNDFPELEASDVANIDEALERGVGTLDNFLDEGLPMHEEKVRAAYKKVAEEYIDNFSHYFRNLYHTLKYINDSKLIDSKEKAGYAKFVRSQLSEAELVAIFYNSITKIELSGRNDMELGYPKMAALLHKFDILQNMSPRSIIHPLHLNIFKKNVEEISCK</sequence>
<dbReference type="EMBL" id="QASN01000022">
    <property type="protein sequence ID" value="PTU72805.1"/>
    <property type="molecule type" value="Genomic_DNA"/>
</dbReference>
<protein>
    <recommendedName>
        <fullName evidence="4">Phage abortive infection protein</fullName>
    </recommendedName>
</protein>
<dbReference type="RefSeq" id="WP_108109352.1">
    <property type="nucleotide sequence ID" value="NZ_QASN01000022.1"/>
</dbReference>
<dbReference type="InterPro" id="IPR031709">
    <property type="entry name" value="PutAbiC"/>
</dbReference>
<keyword evidence="1" id="KW-0812">Transmembrane</keyword>
<accession>A0A2T5P501</accession>
<proteinExistence type="predicted"/>
<reference evidence="2 3" key="1">
    <citation type="submission" date="2018-04" db="EMBL/GenBank/DDBJ databases">
        <title>Pseudomonas sp. nov., isolated from mangrove soil.</title>
        <authorList>
            <person name="Chen C."/>
        </authorList>
    </citation>
    <scope>NUCLEOTIDE SEQUENCE [LARGE SCALE GENOMIC DNA]</scope>
    <source>
        <strain evidence="2 3">TC-11</strain>
    </source>
</reference>